<proteinExistence type="predicted"/>
<reference evidence="1" key="1">
    <citation type="journal article" date="2012" name="Proc. Natl. Acad. Sci. U.S.A.">
        <title>Antigenic diversity is generated by distinct evolutionary mechanisms in African trypanosome species.</title>
        <authorList>
            <person name="Jackson A.P."/>
            <person name="Berry A."/>
            <person name="Aslett M."/>
            <person name="Allison H.C."/>
            <person name="Burton P."/>
            <person name="Vavrova-Anderson J."/>
            <person name="Brown R."/>
            <person name="Browne H."/>
            <person name="Corton N."/>
            <person name="Hauser H."/>
            <person name="Gamble J."/>
            <person name="Gilderthorp R."/>
            <person name="Marcello L."/>
            <person name="McQuillan J."/>
            <person name="Otto T.D."/>
            <person name="Quail M.A."/>
            <person name="Sanders M.J."/>
            <person name="van Tonder A."/>
            <person name="Ginger M.L."/>
            <person name="Field M.C."/>
            <person name="Barry J.D."/>
            <person name="Hertz-Fowler C."/>
            <person name="Berriman M."/>
        </authorList>
    </citation>
    <scope>NUCLEOTIDE SEQUENCE</scope>
    <source>
        <strain evidence="1">IL3000</strain>
    </source>
</reference>
<dbReference type="EMBL" id="HE575320">
    <property type="protein sequence ID" value="CCC91661.1"/>
    <property type="molecule type" value="Genomic_DNA"/>
</dbReference>
<dbReference type="AlphaFoldDB" id="G0UQK0"/>
<protein>
    <submittedName>
        <fullName evidence="1">Uncharacterized protein</fullName>
    </submittedName>
</protein>
<accession>G0UQK0</accession>
<gene>
    <name evidence="1" type="ORF">TCIL3000_7_4750</name>
</gene>
<organism evidence="1">
    <name type="scientific">Trypanosoma congolense (strain IL3000)</name>
    <dbReference type="NCBI Taxonomy" id="1068625"/>
    <lineage>
        <taxon>Eukaryota</taxon>
        <taxon>Discoba</taxon>
        <taxon>Euglenozoa</taxon>
        <taxon>Kinetoplastea</taxon>
        <taxon>Metakinetoplastina</taxon>
        <taxon>Trypanosomatida</taxon>
        <taxon>Trypanosomatidae</taxon>
        <taxon>Trypanosoma</taxon>
        <taxon>Nannomonas</taxon>
    </lineage>
</organism>
<sequence length="123" mass="14152">MVAPRIPQKKLNNTFLITSPNVYIYIRKDFLLTFFFSWFFSLSMWPKHTVKHGTFAFHVLTSDPHLAADHSFHFSPSSLRLATVHITFFPSFSRHCLPFPTHLSICFRLSSGAADRYVSNGSN</sequence>
<name>G0UQK0_TRYCI</name>
<evidence type="ECO:0000313" key="1">
    <source>
        <dbReference type="EMBL" id="CCC91661.1"/>
    </source>
</evidence>